<protein>
    <recommendedName>
        <fullName evidence="4">DUF4468 domain-containing protein</fullName>
    </recommendedName>
</protein>
<dbReference type="OrthoDB" id="1355942at2"/>
<gene>
    <name evidence="2" type="ORF">SAMN05444372_10980</name>
</gene>
<name>A0A1M5M7X5_9FLAO</name>
<sequence>MKKLLPIMFTLASIVSLAQNKNFIISQNFITWKFIYEDSESILKLKNNLGLQFKTDSTGFIKRTNFNDRKLLKLEAEFKIEFKINRYRVSVYNIKFIEDPAVISNDSLLLQVINERTIEQKLLTRKGLIRGSSFGYNLTEILNPHFVKLFRINDDLDSNW</sequence>
<reference evidence="3" key="1">
    <citation type="submission" date="2016-11" db="EMBL/GenBank/DDBJ databases">
        <authorList>
            <person name="Varghese N."/>
            <person name="Submissions S."/>
        </authorList>
    </citation>
    <scope>NUCLEOTIDE SEQUENCE [LARGE SCALE GENOMIC DNA]</scope>
    <source>
        <strain evidence="3">DSM 17659</strain>
    </source>
</reference>
<dbReference type="AlphaFoldDB" id="A0A1M5M7X5"/>
<accession>A0A1M5M7X5</accession>
<dbReference type="Proteomes" id="UP000184020">
    <property type="component" value="Unassembled WGS sequence"/>
</dbReference>
<evidence type="ECO:0008006" key="4">
    <source>
        <dbReference type="Google" id="ProtNLM"/>
    </source>
</evidence>
<evidence type="ECO:0000313" key="3">
    <source>
        <dbReference type="Proteomes" id="UP000184020"/>
    </source>
</evidence>
<feature type="chain" id="PRO_5013133002" description="DUF4468 domain-containing protein" evidence="1">
    <location>
        <begin position="19"/>
        <end position="160"/>
    </location>
</feature>
<dbReference type="RefSeq" id="WP_139257351.1">
    <property type="nucleotide sequence ID" value="NZ_FQWF01000009.1"/>
</dbReference>
<evidence type="ECO:0000313" key="2">
    <source>
        <dbReference type="EMBL" id="SHG73325.1"/>
    </source>
</evidence>
<keyword evidence="1" id="KW-0732">Signal</keyword>
<evidence type="ECO:0000256" key="1">
    <source>
        <dbReference type="SAM" id="SignalP"/>
    </source>
</evidence>
<organism evidence="2 3">
    <name type="scientific">Flavobacterium micromati</name>
    <dbReference type="NCBI Taxonomy" id="229205"/>
    <lineage>
        <taxon>Bacteria</taxon>
        <taxon>Pseudomonadati</taxon>
        <taxon>Bacteroidota</taxon>
        <taxon>Flavobacteriia</taxon>
        <taxon>Flavobacteriales</taxon>
        <taxon>Flavobacteriaceae</taxon>
        <taxon>Flavobacterium</taxon>
    </lineage>
</organism>
<dbReference type="EMBL" id="FQWF01000009">
    <property type="protein sequence ID" value="SHG73325.1"/>
    <property type="molecule type" value="Genomic_DNA"/>
</dbReference>
<dbReference type="STRING" id="229205.SAMN05444372_10980"/>
<feature type="signal peptide" evidence="1">
    <location>
        <begin position="1"/>
        <end position="18"/>
    </location>
</feature>
<proteinExistence type="predicted"/>
<keyword evidence="3" id="KW-1185">Reference proteome</keyword>